<organism evidence="4 6">
    <name type="scientific">Anaerococcus octavius</name>
    <dbReference type="NCBI Taxonomy" id="54007"/>
    <lineage>
        <taxon>Bacteria</taxon>
        <taxon>Bacillati</taxon>
        <taxon>Bacillota</taxon>
        <taxon>Tissierellia</taxon>
        <taxon>Tissierellales</taxon>
        <taxon>Peptoniphilaceae</taxon>
        <taxon>Anaerococcus</taxon>
    </lineage>
</organism>
<keyword evidence="3" id="KW-0255">Endonuclease</keyword>
<evidence type="ECO:0000313" key="6">
    <source>
        <dbReference type="Proteomes" id="UP000234335"/>
    </source>
</evidence>
<reference evidence="4 6" key="1">
    <citation type="submission" date="2017-12" db="EMBL/GenBank/DDBJ databases">
        <title>Phylogenetic diversity of female urinary microbiome.</title>
        <authorList>
            <person name="Thomas-White K."/>
            <person name="Wolfe A.J."/>
        </authorList>
    </citation>
    <scope>NUCLEOTIDE SEQUENCE [LARGE SCALE GENOMIC DNA]</scope>
    <source>
        <strain evidence="4 6">UMB0119</strain>
    </source>
</reference>
<dbReference type="InterPro" id="IPR003477">
    <property type="entry name" value="PemK-like"/>
</dbReference>
<dbReference type="GO" id="GO:0006402">
    <property type="term" value="P:mRNA catabolic process"/>
    <property type="evidence" value="ECO:0007669"/>
    <property type="project" value="TreeGrafter"/>
</dbReference>
<dbReference type="Proteomes" id="UP000255124">
    <property type="component" value="Unassembled WGS sequence"/>
</dbReference>
<accession>A0A2I1MA20</accession>
<dbReference type="Pfam" id="PF02452">
    <property type="entry name" value="PemK_toxin"/>
    <property type="match status" value="1"/>
</dbReference>
<keyword evidence="6" id="KW-1185">Reference proteome</keyword>
<keyword evidence="3" id="KW-0540">Nuclease</keyword>
<evidence type="ECO:0000256" key="3">
    <source>
        <dbReference type="PIRNR" id="PIRNR033490"/>
    </source>
</evidence>
<protein>
    <recommendedName>
        <fullName evidence="3">mRNA interferase</fullName>
        <ecNumber evidence="3">3.1.-.-</ecNumber>
    </recommendedName>
</protein>
<evidence type="ECO:0000313" key="7">
    <source>
        <dbReference type="Proteomes" id="UP000255124"/>
    </source>
</evidence>
<dbReference type="RefSeq" id="WP_101540085.1">
    <property type="nucleotide sequence ID" value="NZ_CALTZC010000014.1"/>
</dbReference>
<comment type="similarity">
    <text evidence="1 3">Belongs to the PemK/MazF family.</text>
</comment>
<dbReference type="InterPro" id="IPR011067">
    <property type="entry name" value="Plasmid_toxin/cell-grow_inhib"/>
</dbReference>
<gene>
    <name evidence="5" type="primary">ndoA</name>
    <name evidence="4" type="ORF">CYJ34_04135</name>
    <name evidence="5" type="ORF">NCTC9810_00636</name>
</gene>
<proteinExistence type="inferred from homology"/>
<evidence type="ECO:0000313" key="5">
    <source>
        <dbReference type="EMBL" id="SUU92309.1"/>
    </source>
</evidence>
<dbReference type="GO" id="GO:0004521">
    <property type="term" value="F:RNA endonuclease activity"/>
    <property type="evidence" value="ECO:0007669"/>
    <property type="project" value="TreeGrafter"/>
</dbReference>
<reference evidence="5 7" key="2">
    <citation type="submission" date="2018-06" db="EMBL/GenBank/DDBJ databases">
        <authorList>
            <consortium name="Pathogen Informatics"/>
            <person name="Doyle S."/>
        </authorList>
    </citation>
    <scope>NUCLEOTIDE SEQUENCE [LARGE SCALE GENOMIC DNA]</scope>
    <source>
        <strain evidence="5 7">NCTC9810</strain>
    </source>
</reference>
<dbReference type="SUPFAM" id="SSF50118">
    <property type="entry name" value="Cell growth inhibitor/plasmid maintenance toxic component"/>
    <property type="match status" value="1"/>
</dbReference>
<keyword evidence="2" id="KW-1277">Toxin-antitoxin system</keyword>
<dbReference type="PANTHER" id="PTHR33988:SF2">
    <property type="entry name" value="ENDORIBONUCLEASE MAZF"/>
    <property type="match status" value="1"/>
</dbReference>
<evidence type="ECO:0000256" key="2">
    <source>
        <dbReference type="ARBA" id="ARBA00022649"/>
    </source>
</evidence>
<sequence length="117" mass="12991">MKIKRGDLFYADLSPVVGSEQGGVRPVIVVQNDVGNKYSPTIIVAPITSQLNKAKLPTHVKIRGNEFGLPKNSVALLEQLRTIDKRRLREKIGNFDDTVMIKINEAMAISLDLSNDF</sequence>
<dbReference type="PANTHER" id="PTHR33988">
    <property type="entry name" value="ENDORIBONUCLEASE MAZF-RELATED"/>
    <property type="match status" value="1"/>
</dbReference>
<evidence type="ECO:0000313" key="4">
    <source>
        <dbReference type="EMBL" id="PKZ16986.1"/>
    </source>
</evidence>
<dbReference type="PIRSF" id="PIRSF033490">
    <property type="entry name" value="MazF"/>
    <property type="match status" value="1"/>
</dbReference>
<dbReference type="EC" id="3.1.-.-" evidence="3"/>
<keyword evidence="3 5" id="KW-0378">Hydrolase</keyword>
<dbReference type="EMBL" id="PKGS01000002">
    <property type="protein sequence ID" value="PKZ16986.1"/>
    <property type="molecule type" value="Genomic_DNA"/>
</dbReference>
<dbReference type="GO" id="GO:0016787">
    <property type="term" value="F:hydrolase activity"/>
    <property type="evidence" value="ECO:0007669"/>
    <property type="project" value="UniProtKB-KW"/>
</dbReference>
<dbReference type="GO" id="GO:0016075">
    <property type="term" value="P:rRNA catabolic process"/>
    <property type="evidence" value="ECO:0007669"/>
    <property type="project" value="TreeGrafter"/>
</dbReference>
<dbReference type="GO" id="GO:0003677">
    <property type="term" value="F:DNA binding"/>
    <property type="evidence" value="ECO:0007669"/>
    <property type="project" value="InterPro"/>
</dbReference>
<dbReference type="EMBL" id="UFTA01000002">
    <property type="protein sequence ID" value="SUU92309.1"/>
    <property type="molecule type" value="Genomic_DNA"/>
</dbReference>
<dbReference type="Proteomes" id="UP000234335">
    <property type="component" value="Unassembled WGS sequence"/>
</dbReference>
<dbReference type="OrthoDB" id="9808744at2"/>
<evidence type="ECO:0000256" key="1">
    <source>
        <dbReference type="ARBA" id="ARBA00007521"/>
    </source>
</evidence>
<dbReference type="Gene3D" id="2.30.30.110">
    <property type="match status" value="1"/>
</dbReference>
<name>A0A2I1MA20_9FIRM</name>
<dbReference type="AlphaFoldDB" id="A0A2I1MA20"/>
<comment type="function">
    <text evidence="3">Toxic component of a type II toxin-antitoxin (TA) system.</text>
</comment>